<gene>
    <name evidence="1" type="ORF">CKO45_22580</name>
</gene>
<sequence>MTGAAALLRAVLCPPHAPPDVAVPDPESTLPPLLHGFRLLDLDAPGTEAPAALGLSPRFLAALRSGDEVVRAMREAVILARLPQLRPRAISPRGLDVAHALARRGKLLLCPFTGDWTGTAKALGHEVFWHAAGGRACLVAQWAAAPLAAQDTAWIFPAERVVLFLGHLLGSPDYLRYMLGEALLGLLRAPELVAAHLRRVGPPPQMLLVETIAPHLGHCIWNAASAWPRLLEQPGLPRPDGIVTWEGNDFLPPPTALWPDLAGLPLHRLQRPADLVGLVAGTGGLALVAKDDWIGAGFAGRVLAWARAALPPDRAAALAALRAQARPLVLLGLRLGNRAWVEQEEGLADLAAALAARFPGIGFVLDGLTGGTAMGWTHGLMSLEAEAALAGRLAARIGTHSPCHVTVGRGMVESLAASAAVDLFVAPLGTGLAKYQWLANRPGVVLSNRLGLDRADPRGWALRVFDGCRDDARPAVMPDPALVRDIPAPDRPGPGQENFSLDWRHVLPLALPLAEAALRR</sequence>
<proteinExistence type="predicted"/>
<comment type="caution">
    <text evidence="1">The sequence shown here is derived from an EMBL/GenBank/DDBJ whole genome shotgun (WGS) entry which is preliminary data.</text>
</comment>
<keyword evidence="2" id="KW-1185">Reference proteome</keyword>
<dbReference type="Proteomes" id="UP000697995">
    <property type="component" value="Unassembled WGS sequence"/>
</dbReference>
<protein>
    <submittedName>
        <fullName evidence="1">Uncharacterized protein</fullName>
    </submittedName>
</protein>
<accession>A0ABS1D4K7</accession>
<evidence type="ECO:0000313" key="2">
    <source>
        <dbReference type="Proteomes" id="UP000697995"/>
    </source>
</evidence>
<reference evidence="1 2" key="1">
    <citation type="journal article" date="2020" name="Microorganisms">
        <title>Osmotic Adaptation and Compatible Solute Biosynthesis of Phototrophic Bacteria as Revealed from Genome Analyses.</title>
        <authorList>
            <person name="Imhoff J.F."/>
            <person name="Rahn T."/>
            <person name="Kunzel S."/>
            <person name="Keller A."/>
            <person name="Neulinger S.C."/>
        </authorList>
    </citation>
    <scope>NUCLEOTIDE SEQUENCE [LARGE SCALE GENOMIC DNA]</scope>
    <source>
        <strain evidence="1 2">DSM 15382</strain>
    </source>
</reference>
<name>A0ABS1D4K7_9PROT</name>
<dbReference type="EMBL" id="NRSG01000240">
    <property type="protein sequence ID" value="MBK1661007.1"/>
    <property type="molecule type" value="Genomic_DNA"/>
</dbReference>
<evidence type="ECO:0000313" key="1">
    <source>
        <dbReference type="EMBL" id="MBK1661007.1"/>
    </source>
</evidence>
<organism evidence="1 2">
    <name type="scientific">Paracraurococcus ruber</name>
    <dbReference type="NCBI Taxonomy" id="77675"/>
    <lineage>
        <taxon>Bacteria</taxon>
        <taxon>Pseudomonadati</taxon>
        <taxon>Pseudomonadota</taxon>
        <taxon>Alphaproteobacteria</taxon>
        <taxon>Acetobacterales</taxon>
        <taxon>Roseomonadaceae</taxon>
        <taxon>Paracraurococcus</taxon>
    </lineage>
</organism>
<dbReference type="RefSeq" id="WP_133222434.1">
    <property type="nucleotide sequence ID" value="NZ_NRSG01000240.1"/>
</dbReference>